<dbReference type="GO" id="GO:0055085">
    <property type="term" value="P:transmembrane transport"/>
    <property type="evidence" value="ECO:0007669"/>
    <property type="project" value="InterPro"/>
</dbReference>
<dbReference type="Pfam" id="PF00528">
    <property type="entry name" value="BPD_transp_1"/>
    <property type="match status" value="1"/>
</dbReference>
<keyword evidence="7 8" id="KW-0472">Membrane</keyword>
<evidence type="ECO:0000256" key="7">
    <source>
        <dbReference type="ARBA" id="ARBA00023136"/>
    </source>
</evidence>
<dbReference type="EMBL" id="DSVL01000449">
    <property type="protein sequence ID" value="HFH30725.1"/>
    <property type="molecule type" value="Genomic_DNA"/>
</dbReference>
<sequence>MSNRRLGIFIAELITAVLFILFMFPFYLVVINSAKTAFEVTQYPLAWPEKWGNLIANVVKIWTSESVRYPSSLVASGIITALSLLLINLLSAQAGWVLVRTKNMVSNVIFFIFVAAMVIPFQIVMFPLLSWFRMTTQATGIPLLRTYQGIILAYIGFGASLSIFMFHGFIKGIPLELEEAATIDGCRRHQIFYEIIFPILTPIQATVLVLNGIWIWNDYLLPLLVLGKGNAIMTLPLAVSNFAGAFVKQWDLILTAILLAMIPVIIFFLFAQKYIIKGMIAGSIK</sequence>
<keyword evidence="6 8" id="KW-1133">Transmembrane helix</keyword>
<evidence type="ECO:0000256" key="1">
    <source>
        <dbReference type="ARBA" id="ARBA00004651"/>
    </source>
</evidence>
<feature type="transmembrane region" description="Helical" evidence="8">
    <location>
        <begin position="7"/>
        <end position="30"/>
    </location>
</feature>
<protein>
    <recommendedName>
        <fullName evidence="2">sn-glycerol-3-phosphate transport system permease protein UgpE</fullName>
    </recommendedName>
</protein>
<dbReference type="Gene3D" id="1.10.3720.10">
    <property type="entry name" value="MetI-like"/>
    <property type="match status" value="1"/>
</dbReference>
<feature type="transmembrane region" description="Helical" evidence="8">
    <location>
        <begin position="191"/>
        <end position="216"/>
    </location>
</feature>
<comment type="similarity">
    <text evidence="8">Belongs to the binding-protein-dependent transport system permease family.</text>
</comment>
<dbReference type="GO" id="GO:0005886">
    <property type="term" value="C:plasma membrane"/>
    <property type="evidence" value="ECO:0007669"/>
    <property type="project" value="UniProtKB-SubCell"/>
</dbReference>
<feature type="transmembrane region" description="Helical" evidence="8">
    <location>
        <begin position="108"/>
        <end position="129"/>
    </location>
</feature>
<feature type="transmembrane region" description="Helical" evidence="8">
    <location>
        <begin position="73"/>
        <end position="96"/>
    </location>
</feature>
<evidence type="ECO:0000256" key="8">
    <source>
        <dbReference type="RuleBase" id="RU363032"/>
    </source>
</evidence>
<dbReference type="PANTHER" id="PTHR43744">
    <property type="entry name" value="ABC TRANSPORTER PERMEASE PROTEIN MG189-RELATED-RELATED"/>
    <property type="match status" value="1"/>
</dbReference>
<dbReference type="CDD" id="cd06261">
    <property type="entry name" value="TM_PBP2"/>
    <property type="match status" value="1"/>
</dbReference>
<dbReference type="AlphaFoldDB" id="A0A7C3IMA8"/>
<dbReference type="InterPro" id="IPR035906">
    <property type="entry name" value="MetI-like_sf"/>
</dbReference>
<comment type="caution">
    <text evidence="10">The sequence shown here is derived from an EMBL/GenBank/DDBJ whole genome shotgun (WGS) entry which is preliminary data.</text>
</comment>
<keyword evidence="5 8" id="KW-0812">Transmembrane</keyword>
<evidence type="ECO:0000256" key="6">
    <source>
        <dbReference type="ARBA" id="ARBA00022989"/>
    </source>
</evidence>
<dbReference type="PROSITE" id="PS50928">
    <property type="entry name" value="ABC_TM1"/>
    <property type="match status" value="1"/>
</dbReference>
<evidence type="ECO:0000259" key="9">
    <source>
        <dbReference type="PROSITE" id="PS50928"/>
    </source>
</evidence>
<evidence type="ECO:0000256" key="4">
    <source>
        <dbReference type="ARBA" id="ARBA00022475"/>
    </source>
</evidence>
<keyword evidence="3 8" id="KW-0813">Transport</keyword>
<evidence type="ECO:0000256" key="5">
    <source>
        <dbReference type="ARBA" id="ARBA00022692"/>
    </source>
</evidence>
<evidence type="ECO:0000313" key="10">
    <source>
        <dbReference type="EMBL" id="HFH30725.1"/>
    </source>
</evidence>
<keyword evidence="4" id="KW-1003">Cell membrane</keyword>
<organism evidence="10">
    <name type="scientific">Gracilinema caldarium</name>
    <dbReference type="NCBI Taxonomy" id="215591"/>
    <lineage>
        <taxon>Bacteria</taxon>
        <taxon>Pseudomonadati</taxon>
        <taxon>Spirochaetota</taxon>
        <taxon>Spirochaetia</taxon>
        <taxon>Spirochaetales</taxon>
        <taxon>Breznakiellaceae</taxon>
        <taxon>Gracilinema</taxon>
    </lineage>
</organism>
<dbReference type="PANTHER" id="PTHR43744:SF8">
    <property type="entry name" value="SN-GLYCEROL-3-PHOSPHATE TRANSPORT SYSTEM PERMEASE PROTEIN UGPE"/>
    <property type="match status" value="1"/>
</dbReference>
<name>A0A7C3IMA8_9SPIR</name>
<proteinExistence type="inferred from homology"/>
<gene>
    <name evidence="10" type="ORF">ENS59_14650</name>
</gene>
<comment type="subcellular location">
    <subcellularLocation>
        <location evidence="1 8">Cell membrane</location>
        <topology evidence="1 8">Multi-pass membrane protein</topology>
    </subcellularLocation>
</comment>
<feature type="transmembrane region" description="Helical" evidence="8">
    <location>
        <begin position="252"/>
        <end position="271"/>
    </location>
</feature>
<dbReference type="SUPFAM" id="SSF161098">
    <property type="entry name" value="MetI-like"/>
    <property type="match status" value="1"/>
</dbReference>
<feature type="domain" description="ABC transmembrane type-1" evidence="9">
    <location>
        <begin position="73"/>
        <end position="271"/>
    </location>
</feature>
<reference evidence="10" key="1">
    <citation type="journal article" date="2020" name="mSystems">
        <title>Genome- and Community-Level Interaction Insights into Carbon Utilization and Element Cycling Functions of Hydrothermarchaeota in Hydrothermal Sediment.</title>
        <authorList>
            <person name="Zhou Z."/>
            <person name="Liu Y."/>
            <person name="Xu W."/>
            <person name="Pan J."/>
            <person name="Luo Z.H."/>
            <person name="Li M."/>
        </authorList>
    </citation>
    <scope>NUCLEOTIDE SEQUENCE [LARGE SCALE GENOMIC DNA]</scope>
    <source>
        <strain evidence="10">SpSt-503</strain>
    </source>
</reference>
<feature type="transmembrane region" description="Helical" evidence="8">
    <location>
        <begin position="149"/>
        <end position="170"/>
    </location>
</feature>
<accession>A0A7C3IMA8</accession>
<evidence type="ECO:0000256" key="2">
    <source>
        <dbReference type="ARBA" id="ARBA00020515"/>
    </source>
</evidence>
<evidence type="ECO:0000256" key="3">
    <source>
        <dbReference type="ARBA" id="ARBA00022448"/>
    </source>
</evidence>
<dbReference type="InterPro" id="IPR000515">
    <property type="entry name" value="MetI-like"/>
</dbReference>